<evidence type="ECO:0000313" key="2">
    <source>
        <dbReference type="Proteomes" id="UP000008311"/>
    </source>
</evidence>
<accession>B9TFA3</accession>
<evidence type="ECO:0000313" key="1">
    <source>
        <dbReference type="EMBL" id="EEF25460.1"/>
    </source>
</evidence>
<keyword evidence="2" id="KW-1185">Reference proteome</keyword>
<protein>
    <submittedName>
        <fullName evidence="1">Uncharacterized protein</fullName>
    </submittedName>
</protein>
<dbReference type="Proteomes" id="UP000008311">
    <property type="component" value="Unassembled WGS sequence"/>
</dbReference>
<dbReference type="InParanoid" id="B9TFA3"/>
<sequence>MGLEVLDALLGQRGHGRMALEPLGAGHADGVQLAGRNVLGRRRAVGQHEGDLAADHVDQGRPRAAIGHMGHLHAQALGQQFGGQVVGRAQARAAIADGAWLGLHPLRELLQVVHRQLVADHEEQRETRQQADGHEVLLGVVGQLAKQVGVGRQRGEVGREDQAAQFARARRVFGGDVGAGPRLVHDDHGAAQGLAKGLAHGARHGVRAAACGKTHHPFDGLAGLGVCRAHAQQGRGAYGQCGLECLSAQHPVSFL</sequence>
<reference evidence="2" key="1">
    <citation type="journal article" date="2010" name="Nat. Biotechnol.">
        <title>Draft genome sequence of the oilseed species Ricinus communis.</title>
        <authorList>
            <person name="Chan A.P."/>
            <person name="Crabtree J."/>
            <person name="Zhao Q."/>
            <person name="Lorenzi H."/>
            <person name="Orvis J."/>
            <person name="Puiu D."/>
            <person name="Melake-Berhan A."/>
            <person name="Jones K.M."/>
            <person name="Redman J."/>
            <person name="Chen G."/>
            <person name="Cahoon E.B."/>
            <person name="Gedil M."/>
            <person name="Stanke M."/>
            <person name="Haas B.J."/>
            <person name="Wortman J.R."/>
            <person name="Fraser-Liggett C.M."/>
            <person name="Ravel J."/>
            <person name="Rabinowicz P.D."/>
        </authorList>
    </citation>
    <scope>NUCLEOTIDE SEQUENCE [LARGE SCALE GENOMIC DNA]</scope>
    <source>
        <strain evidence="2">cv. Hale</strain>
    </source>
</reference>
<name>B9TFA3_RICCO</name>
<dbReference type="AlphaFoldDB" id="B9TFA3"/>
<organism evidence="1 2">
    <name type="scientific">Ricinus communis</name>
    <name type="common">Castor bean</name>
    <dbReference type="NCBI Taxonomy" id="3988"/>
    <lineage>
        <taxon>Eukaryota</taxon>
        <taxon>Viridiplantae</taxon>
        <taxon>Streptophyta</taxon>
        <taxon>Embryophyta</taxon>
        <taxon>Tracheophyta</taxon>
        <taxon>Spermatophyta</taxon>
        <taxon>Magnoliopsida</taxon>
        <taxon>eudicotyledons</taxon>
        <taxon>Gunneridae</taxon>
        <taxon>Pentapetalae</taxon>
        <taxon>rosids</taxon>
        <taxon>fabids</taxon>
        <taxon>Malpighiales</taxon>
        <taxon>Euphorbiaceae</taxon>
        <taxon>Acalyphoideae</taxon>
        <taxon>Acalypheae</taxon>
        <taxon>Ricinus</taxon>
    </lineage>
</organism>
<proteinExistence type="predicted"/>
<dbReference type="EMBL" id="EQ979633">
    <property type="protein sequence ID" value="EEF25460.1"/>
    <property type="molecule type" value="Genomic_DNA"/>
</dbReference>
<gene>
    <name evidence="1" type="ORF">RCOM_1843770</name>
</gene>